<accession>A0A5B7JLB8</accession>
<sequence length="172" mass="18923">MSCRLKTHSFVSGNVAARSVKGPHTGHWGLVREAAAPGRRQSRDAKSHHKTRHGFSSHRPPLGVACHRAAEEQRKGGVNSPRKSLGRGSPAEPSDKNPSENIEKTNSFLQQREEKLWCQCSPVCDVRRVARPSRRCDRHAPQAANTQQMRPGEYAFVYGRASLPCPVTLAGA</sequence>
<evidence type="ECO:0000256" key="1">
    <source>
        <dbReference type="SAM" id="MobiDB-lite"/>
    </source>
</evidence>
<evidence type="ECO:0000313" key="3">
    <source>
        <dbReference type="Proteomes" id="UP000324222"/>
    </source>
</evidence>
<organism evidence="2 3">
    <name type="scientific">Portunus trituberculatus</name>
    <name type="common">Swimming crab</name>
    <name type="synonym">Neptunus trituberculatus</name>
    <dbReference type="NCBI Taxonomy" id="210409"/>
    <lineage>
        <taxon>Eukaryota</taxon>
        <taxon>Metazoa</taxon>
        <taxon>Ecdysozoa</taxon>
        <taxon>Arthropoda</taxon>
        <taxon>Crustacea</taxon>
        <taxon>Multicrustacea</taxon>
        <taxon>Malacostraca</taxon>
        <taxon>Eumalacostraca</taxon>
        <taxon>Eucarida</taxon>
        <taxon>Decapoda</taxon>
        <taxon>Pleocyemata</taxon>
        <taxon>Brachyura</taxon>
        <taxon>Eubrachyura</taxon>
        <taxon>Portunoidea</taxon>
        <taxon>Portunidae</taxon>
        <taxon>Portuninae</taxon>
        <taxon>Portunus</taxon>
    </lineage>
</organism>
<feature type="region of interest" description="Disordered" evidence="1">
    <location>
        <begin position="18"/>
        <end position="103"/>
    </location>
</feature>
<keyword evidence="3" id="KW-1185">Reference proteome</keyword>
<evidence type="ECO:0000313" key="2">
    <source>
        <dbReference type="EMBL" id="MPC93957.1"/>
    </source>
</evidence>
<feature type="compositionally biased region" description="Basic residues" evidence="1">
    <location>
        <begin position="46"/>
        <end position="56"/>
    </location>
</feature>
<protein>
    <submittedName>
        <fullName evidence="2">Uncharacterized protein</fullName>
    </submittedName>
</protein>
<feature type="compositionally biased region" description="Basic and acidic residues" evidence="1">
    <location>
        <begin position="93"/>
        <end position="103"/>
    </location>
</feature>
<gene>
    <name evidence="2" type="ORF">E2C01_089105</name>
</gene>
<dbReference type="AlphaFoldDB" id="A0A5B7JLB8"/>
<name>A0A5B7JLB8_PORTR</name>
<proteinExistence type="predicted"/>
<dbReference type="EMBL" id="VSRR010096743">
    <property type="protein sequence ID" value="MPC93957.1"/>
    <property type="molecule type" value="Genomic_DNA"/>
</dbReference>
<dbReference type="Proteomes" id="UP000324222">
    <property type="component" value="Unassembled WGS sequence"/>
</dbReference>
<comment type="caution">
    <text evidence="2">The sequence shown here is derived from an EMBL/GenBank/DDBJ whole genome shotgun (WGS) entry which is preliminary data.</text>
</comment>
<reference evidence="2 3" key="1">
    <citation type="submission" date="2019-05" db="EMBL/GenBank/DDBJ databases">
        <title>Another draft genome of Portunus trituberculatus and its Hox gene families provides insights of decapod evolution.</title>
        <authorList>
            <person name="Jeong J.-H."/>
            <person name="Song I."/>
            <person name="Kim S."/>
            <person name="Choi T."/>
            <person name="Kim D."/>
            <person name="Ryu S."/>
            <person name="Kim W."/>
        </authorList>
    </citation>
    <scope>NUCLEOTIDE SEQUENCE [LARGE SCALE GENOMIC DNA]</scope>
    <source>
        <tissue evidence="2">Muscle</tissue>
    </source>
</reference>